<feature type="region of interest" description="Disordered" evidence="1">
    <location>
        <begin position="1"/>
        <end position="24"/>
    </location>
</feature>
<keyword evidence="2" id="KW-0812">Transmembrane</keyword>
<protein>
    <submittedName>
        <fullName evidence="3">ABC transporter permease subunit</fullName>
    </submittedName>
</protein>
<dbReference type="EMBL" id="CP147982">
    <property type="protein sequence ID" value="WXK77658.1"/>
    <property type="molecule type" value="Genomic_DNA"/>
</dbReference>
<dbReference type="Proteomes" id="UP001626628">
    <property type="component" value="Chromosome"/>
</dbReference>
<name>A0ABZ2QR53_9ACTN</name>
<feature type="transmembrane region" description="Helical" evidence="2">
    <location>
        <begin position="315"/>
        <end position="334"/>
    </location>
</feature>
<feature type="transmembrane region" description="Helical" evidence="2">
    <location>
        <begin position="143"/>
        <end position="170"/>
    </location>
</feature>
<feature type="transmembrane region" description="Helical" evidence="2">
    <location>
        <begin position="219"/>
        <end position="236"/>
    </location>
</feature>
<dbReference type="RefSeq" id="WP_407286832.1">
    <property type="nucleotide sequence ID" value="NZ_CP147982.1"/>
</dbReference>
<accession>A0ABZ2QR53</accession>
<gene>
    <name evidence="3" type="ORF">WAB15_17545</name>
</gene>
<keyword evidence="2" id="KW-0472">Membrane</keyword>
<evidence type="ECO:0000313" key="3">
    <source>
        <dbReference type="EMBL" id="WXK77658.1"/>
    </source>
</evidence>
<evidence type="ECO:0000256" key="2">
    <source>
        <dbReference type="SAM" id="Phobius"/>
    </source>
</evidence>
<feature type="transmembrane region" description="Helical" evidence="2">
    <location>
        <begin position="104"/>
        <end position="122"/>
    </location>
</feature>
<evidence type="ECO:0000256" key="1">
    <source>
        <dbReference type="SAM" id="MobiDB-lite"/>
    </source>
</evidence>
<feature type="transmembrane region" description="Helical" evidence="2">
    <location>
        <begin position="46"/>
        <end position="64"/>
    </location>
</feature>
<proteinExistence type="predicted"/>
<evidence type="ECO:0000313" key="4">
    <source>
        <dbReference type="Proteomes" id="UP001626628"/>
    </source>
</evidence>
<feature type="transmembrane region" description="Helical" evidence="2">
    <location>
        <begin position="190"/>
        <end position="212"/>
    </location>
</feature>
<sequence>MSPIGTTDDAVAAAPAAGPPTSATADNRRRALLRGLPWLVWHRHRAFLRTGLLVTLAACALFAYQRIGVMEFLDRKGATPDAEGQLLNDFHNHFGSAFALDAEFLQFLPFFVGIFLGAPLIASEQEHGTLKLVTTQSVSRGRWIAATLGLPLAVAALCTGLLSAAFTWLWTPARNLALGGDWLTGGAFDITGPIPVATTLFLTACGIAIGMLVKRTVPAMAATTVFAVVASVIWSAKVRDRLGTLRSVSYPYDGGGPDLPPGSVRIDEWVSTADGKLYGYGTCVNSDAEACRAKLGIVNRVTQYFDYEQMAGMQWLGAGTLLALTAVVLAFVVWRAHRRPL</sequence>
<organism evidence="3 4">
    <name type="scientific">Streptomyces sirii</name>
    <dbReference type="NCBI Taxonomy" id="3127701"/>
    <lineage>
        <taxon>Bacteria</taxon>
        <taxon>Bacillati</taxon>
        <taxon>Actinomycetota</taxon>
        <taxon>Actinomycetes</taxon>
        <taxon>Kitasatosporales</taxon>
        <taxon>Streptomycetaceae</taxon>
        <taxon>Streptomyces</taxon>
    </lineage>
</organism>
<keyword evidence="4" id="KW-1185">Reference proteome</keyword>
<reference evidence="3 4" key="1">
    <citation type="submission" date="2024-03" db="EMBL/GenBank/DDBJ databases">
        <title>The complete genome of Streptomyces sirii sp.nov.</title>
        <authorList>
            <person name="Zakalyukina Y.V."/>
            <person name="Belik A.R."/>
            <person name="Biryukov M.V."/>
            <person name="Baturina O.A."/>
            <person name="Kabilov M.R."/>
        </authorList>
    </citation>
    <scope>NUCLEOTIDE SEQUENCE [LARGE SCALE GENOMIC DNA]</scope>
    <source>
        <strain evidence="3 4">BP-8</strain>
    </source>
</reference>
<keyword evidence="2" id="KW-1133">Transmembrane helix</keyword>